<evidence type="ECO:0000313" key="3">
    <source>
        <dbReference type="EMBL" id="TKR87125.1"/>
    </source>
</evidence>
<gene>
    <name evidence="3" type="ORF">L596_011581</name>
</gene>
<dbReference type="Pfam" id="PF00077">
    <property type="entry name" value="RVP"/>
    <property type="match status" value="1"/>
</dbReference>
<dbReference type="InterPro" id="IPR021109">
    <property type="entry name" value="Peptidase_aspartic_dom_sf"/>
</dbReference>
<dbReference type="AlphaFoldDB" id="A0A4V6A4I7"/>
<keyword evidence="1" id="KW-0378">Hydrolase</keyword>
<evidence type="ECO:0000259" key="2">
    <source>
        <dbReference type="Pfam" id="PF00077"/>
    </source>
</evidence>
<protein>
    <recommendedName>
        <fullName evidence="2">Retropepsins domain-containing protein</fullName>
    </recommendedName>
</protein>
<proteinExistence type="predicted"/>
<dbReference type="CDD" id="cd00303">
    <property type="entry name" value="retropepsin_like"/>
    <property type="match status" value="1"/>
</dbReference>
<reference evidence="3 4" key="2">
    <citation type="journal article" date="2019" name="G3 (Bethesda)">
        <title>Hybrid Assembly of the Genome of the Entomopathogenic Nematode Steinernema carpocapsae Identifies the X-Chromosome.</title>
        <authorList>
            <person name="Serra L."/>
            <person name="Macchietto M."/>
            <person name="Macias-Munoz A."/>
            <person name="McGill C.J."/>
            <person name="Rodriguez I.M."/>
            <person name="Rodriguez B."/>
            <person name="Murad R."/>
            <person name="Mortazavi A."/>
        </authorList>
    </citation>
    <scope>NUCLEOTIDE SEQUENCE [LARGE SCALE GENOMIC DNA]</scope>
    <source>
        <strain evidence="3 4">ALL</strain>
    </source>
</reference>
<keyword evidence="4" id="KW-1185">Reference proteome</keyword>
<evidence type="ECO:0000256" key="1">
    <source>
        <dbReference type="ARBA" id="ARBA00022801"/>
    </source>
</evidence>
<dbReference type="Gene3D" id="2.40.70.10">
    <property type="entry name" value="Acid Proteases"/>
    <property type="match status" value="1"/>
</dbReference>
<name>A0A4V6A4I7_STECR</name>
<sequence length="127" mass="14020">MIGPGAYCYARLDGDFLKCLVDTGSMITFVLRSAVPQSAKLKKANREAYTANGSKFRFDSKFEGVVTLGPARIKMTIFFVADLQNYHCELLLGTDCLTKLPRGRNVAFDFHTKNLLIGDYAIGLISS</sequence>
<comment type="caution">
    <text evidence="3">The sequence shown here is derived from an EMBL/GenBank/DDBJ whole genome shotgun (WGS) entry which is preliminary data.</text>
</comment>
<dbReference type="InterPro" id="IPR018061">
    <property type="entry name" value="Retropepsins"/>
</dbReference>
<dbReference type="Proteomes" id="UP000298663">
    <property type="component" value="Unassembled WGS sequence"/>
</dbReference>
<dbReference type="EMBL" id="AZBU02000003">
    <property type="protein sequence ID" value="TKR87125.1"/>
    <property type="molecule type" value="Genomic_DNA"/>
</dbReference>
<dbReference type="SUPFAM" id="SSF50630">
    <property type="entry name" value="Acid proteases"/>
    <property type="match status" value="1"/>
</dbReference>
<reference evidence="3 4" key="1">
    <citation type="journal article" date="2015" name="Genome Biol.">
        <title>Comparative genomics of Steinernema reveals deeply conserved gene regulatory networks.</title>
        <authorList>
            <person name="Dillman A.R."/>
            <person name="Macchietto M."/>
            <person name="Porter C.F."/>
            <person name="Rogers A."/>
            <person name="Williams B."/>
            <person name="Antoshechkin I."/>
            <person name="Lee M.M."/>
            <person name="Goodwin Z."/>
            <person name="Lu X."/>
            <person name="Lewis E.E."/>
            <person name="Goodrich-Blair H."/>
            <person name="Stock S.P."/>
            <person name="Adams B.J."/>
            <person name="Sternberg P.W."/>
            <person name="Mortazavi A."/>
        </authorList>
    </citation>
    <scope>NUCLEOTIDE SEQUENCE [LARGE SCALE GENOMIC DNA]</scope>
    <source>
        <strain evidence="3 4">ALL</strain>
    </source>
</reference>
<accession>A0A4V6A4I7</accession>
<evidence type="ECO:0000313" key="4">
    <source>
        <dbReference type="Proteomes" id="UP000298663"/>
    </source>
</evidence>
<dbReference type="GO" id="GO:0016787">
    <property type="term" value="F:hydrolase activity"/>
    <property type="evidence" value="ECO:0007669"/>
    <property type="project" value="UniProtKB-KW"/>
</dbReference>
<feature type="domain" description="Retropepsins" evidence="2">
    <location>
        <begin position="9"/>
        <end position="100"/>
    </location>
</feature>
<organism evidence="3 4">
    <name type="scientific">Steinernema carpocapsae</name>
    <name type="common">Entomopathogenic nematode</name>
    <dbReference type="NCBI Taxonomy" id="34508"/>
    <lineage>
        <taxon>Eukaryota</taxon>
        <taxon>Metazoa</taxon>
        <taxon>Ecdysozoa</taxon>
        <taxon>Nematoda</taxon>
        <taxon>Chromadorea</taxon>
        <taxon>Rhabditida</taxon>
        <taxon>Tylenchina</taxon>
        <taxon>Panagrolaimomorpha</taxon>
        <taxon>Strongyloidoidea</taxon>
        <taxon>Steinernematidae</taxon>
        <taxon>Steinernema</taxon>
    </lineage>
</organism>